<evidence type="ECO:0000313" key="3">
    <source>
        <dbReference type="Proteomes" id="UP000637980"/>
    </source>
</evidence>
<proteinExistence type="predicted"/>
<feature type="region of interest" description="Disordered" evidence="1">
    <location>
        <begin position="30"/>
        <end position="67"/>
    </location>
</feature>
<evidence type="ECO:0000256" key="1">
    <source>
        <dbReference type="SAM" id="MobiDB-lite"/>
    </source>
</evidence>
<protein>
    <submittedName>
        <fullName evidence="2">Uncharacterized protein</fullName>
    </submittedName>
</protein>
<sequence length="109" mass="12090">MLVFSVIGRSSPSHDLRLLAQTTYQQHVMEEAHSQETDHSHDVFEDDQEVAGHVHGHNSSDHSHEASAEPVLTRLMISAIAGKPAALPIKSLRFDLASRLERPPRPVLL</sequence>
<keyword evidence="3" id="KW-1185">Reference proteome</keyword>
<comment type="caution">
    <text evidence="2">The sequence shown here is derived from an EMBL/GenBank/DDBJ whole genome shotgun (WGS) entry which is preliminary data.</text>
</comment>
<dbReference type="EMBL" id="BMXE01000006">
    <property type="protein sequence ID" value="GHB40653.1"/>
    <property type="molecule type" value="Genomic_DNA"/>
</dbReference>
<feature type="compositionally biased region" description="Basic and acidic residues" evidence="1">
    <location>
        <begin position="30"/>
        <end position="43"/>
    </location>
</feature>
<organism evidence="2 3">
    <name type="scientific">Pseudovibrio japonicus</name>
    <dbReference type="NCBI Taxonomy" id="366534"/>
    <lineage>
        <taxon>Bacteria</taxon>
        <taxon>Pseudomonadati</taxon>
        <taxon>Pseudomonadota</taxon>
        <taxon>Alphaproteobacteria</taxon>
        <taxon>Hyphomicrobiales</taxon>
        <taxon>Stappiaceae</taxon>
        <taxon>Pseudovibrio</taxon>
    </lineage>
</organism>
<evidence type="ECO:0000313" key="2">
    <source>
        <dbReference type="EMBL" id="GHB40653.1"/>
    </source>
</evidence>
<name>A0ABQ3ELX4_9HYPH</name>
<feature type="compositionally biased region" description="Basic and acidic residues" evidence="1">
    <location>
        <begin position="58"/>
        <end position="67"/>
    </location>
</feature>
<dbReference type="Proteomes" id="UP000637980">
    <property type="component" value="Unassembled WGS sequence"/>
</dbReference>
<reference evidence="3" key="1">
    <citation type="journal article" date="2019" name="Int. J. Syst. Evol. Microbiol.">
        <title>The Global Catalogue of Microorganisms (GCM) 10K type strain sequencing project: providing services to taxonomists for standard genome sequencing and annotation.</title>
        <authorList>
            <consortium name="The Broad Institute Genomics Platform"/>
            <consortium name="The Broad Institute Genome Sequencing Center for Infectious Disease"/>
            <person name="Wu L."/>
            <person name="Ma J."/>
        </authorList>
    </citation>
    <scope>NUCLEOTIDE SEQUENCE [LARGE SCALE GENOMIC DNA]</scope>
    <source>
        <strain evidence="3">KCTC 12861</strain>
    </source>
</reference>
<accession>A0ABQ3ELX4</accession>
<gene>
    <name evidence="2" type="ORF">GCM10007094_32580</name>
</gene>